<protein>
    <submittedName>
        <fullName evidence="2">Uncharacterized protein</fullName>
    </submittedName>
</protein>
<keyword evidence="1" id="KW-0812">Transmembrane</keyword>
<keyword evidence="3" id="KW-1185">Reference proteome</keyword>
<feature type="transmembrane region" description="Helical" evidence="1">
    <location>
        <begin position="20"/>
        <end position="44"/>
    </location>
</feature>
<evidence type="ECO:0000313" key="2">
    <source>
        <dbReference type="EMBL" id="MBE9028016.1"/>
    </source>
</evidence>
<dbReference type="Proteomes" id="UP000622533">
    <property type="component" value="Unassembled WGS sequence"/>
</dbReference>
<dbReference type="AlphaFoldDB" id="A0A8J7AA51"/>
<comment type="caution">
    <text evidence="2">The sequence shown here is derived from an EMBL/GenBank/DDBJ whole genome shotgun (WGS) entry which is preliminary data.</text>
</comment>
<accession>A0A8J7AA51</accession>
<organism evidence="2 3">
    <name type="scientific">Desmonostoc muscorum LEGE 12446</name>
    <dbReference type="NCBI Taxonomy" id="1828758"/>
    <lineage>
        <taxon>Bacteria</taxon>
        <taxon>Bacillati</taxon>
        <taxon>Cyanobacteriota</taxon>
        <taxon>Cyanophyceae</taxon>
        <taxon>Nostocales</taxon>
        <taxon>Nostocaceae</taxon>
        <taxon>Desmonostoc</taxon>
    </lineage>
</organism>
<sequence length="78" mass="8544">MIPIDTLATAALLGIKDTKIPMIIGLISYWGVGLGSTYLLAFHWNFQSVGILLGEYLGLSVTGVILTSRFFLKTRQMP</sequence>
<keyword evidence="1" id="KW-0472">Membrane</keyword>
<dbReference type="RefSeq" id="WP_193925974.1">
    <property type="nucleotide sequence ID" value="NZ_JADEXS020000001.1"/>
</dbReference>
<evidence type="ECO:0000256" key="1">
    <source>
        <dbReference type="SAM" id="Phobius"/>
    </source>
</evidence>
<keyword evidence="1" id="KW-1133">Transmembrane helix</keyword>
<reference evidence="2" key="1">
    <citation type="submission" date="2020-10" db="EMBL/GenBank/DDBJ databases">
        <authorList>
            <person name="Castelo-Branco R."/>
            <person name="Eusebio N."/>
            <person name="Adriana R."/>
            <person name="Vieira A."/>
            <person name="Brugerolle De Fraissinette N."/>
            <person name="Rezende De Castro R."/>
            <person name="Schneider M.P."/>
            <person name="Vasconcelos V."/>
            <person name="Leao P.N."/>
        </authorList>
    </citation>
    <scope>NUCLEOTIDE SEQUENCE</scope>
    <source>
        <strain evidence="2">LEGE 12446</strain>
    </source>
</reference>
<gene>
    <name evidence="2" type="ORF">IQ276_38085</name>
</gene>
<feature type="transmembrane region" description="Helical" evidence="1">
    <location>
        <begin position="50"/>
        <end position="72"/>
    </location>
</feature>
<evidence type="ECO:0000313" key="3">
    <source>
        <dbReference type="Proteomes" id="UP000622533"/>
    </source>
</evidence>
<name>A0A8J7AA51_DESMC</name>
<proteinExistence type="predicted"/>
<dbReference type="EMBL" id="JADEXS010001208">
    <property type="protein sequence ID" value="MBE9028016.1"/>
    <property type="molecule type" value="Genomic_DNA"/>
</dbReference>